<sequence>MSAVSEKVINRFIGKKNWFTPQELVKKYKAANQRAIQALEKYGGTLMEVDIDGSLSYPTPPINSKDTVDKHSRLKPPNIEEKQYMRVFYENKLQKVCNNFHFPYKIQVLFLFSPPQNQCKTIACKIKENHVSAEELGKGISQDHQLIPNNEMIVYQSLEFDLIVYASYRLIDGFVNEMEIS</sequence>
<dbReference type="Proteomes" id="UP000619265">
    <property type="component" value="Unassembled WGS sequence"/>
</dbReference>
<proteinExistence type="predicted"/>
<evidence type="ECO:0000313" key="1">
    <source>
        <dbReference type="EMBL" id="KAF5454060.1"/>
    </source>
</evidence>
<dbReference type="SUPFAM" id="SSF47954">
    <property type="entry name" value="Cyclin-like"/>
    <property type="match status" value="1"/>
</dbReference>
<reference evidence="1" key="2">
    <citation type="submission" date="2020-03" db="EMBL/GenBank/DDBJ databases">
        <title>Walnut 2.0.</title>
        <authorList>
            <person name="Marrano A."/>
            <person name="Britton M."/>
            <person name="Zimin A.V."/>
            <person name="Zaini P.A."/>
            <person name="Workman R."/>
            <person name="Puiu D."/>
            <person name="Bianco L."/>
            <person name="Allen B.J."/>
            <person name="Troggio M."/>
            <person name="Leslie C.A."/>
            <person name="Timp W."/>
            <person name="Dendekar A."/>
            <person name="Salzberg S.L."/>
            <person name="Neale D.B."/>
        </authorList>
    </citation>
    <scope>NUCLEOTIDE SEQUENCE</scope>
    <source>
        <tissue evidence="1">Leaves</tissue>
    </source>
</reference>
<dbReference type="Gramene" id="Jr11_02970_p1">
    <property type="protein sequence ID" value="cds.Jr11_02970_p1"/>
    <property type="gene ID" value="Jr11_02970"/>
</dbReference>
<gene>
    <name evidence="1" type="ORF">F2P56_023754</name>
</gene>
<dbReference type="EMBL" id="LIHL02000011">
    <property type="protein sequence ID" value="KAF5454060.1"/>
    <property type="molecule type" value="Genomic_DNA"/>
</dbReference>
<dbReference type="Gene3D" id="1.10.472.10">
    <property type="entry name" value="Cyclin-like"/>
    <property type="match status" value="1"/>
</dbReference>
<dbReference type="AlphaFoldDB" id="A0A833X987"/>
<name>A0A833X987_JUGRE</name>
<organism evidence="1 2">
    <name type="scientific">Juglans regia</name>
    <name type="common">English walnut</name>
    <dbReference type="NCBI Taxonomy" id="51240"/>
    <lineage>
        <taxon>Eukaryota</taxon>
        <taxon>Viridiplantae</taxon>
        <taxon>Streptophyta</taxon>
        <taxon>Embryophyta</taxon>
        <taxon>Tracheophyta</taxon>
        <taxon>Spermatophyta</taxon>
        <taxon>Magnoliopsida</taxon>
        <taxon>eudicotyledons</taxon>
        <taxon>Gunneridae</taxon>
        <taxon>Pentapetalae</taxon>
        <taxon>rosids</taxon>
        <taxon>fabids</taxon>
        <taxon>Fagales</taxon>
        <taxon>Juglandaceae</taxon>
        <taxon>Juglans</taxon>
    </lineage>
</organism>
<comment type="caution">
    <text evidence="1">The sequence shown here is derived from an EMBL/GenBank/DDBJ whole genome shotgun (WGS) entry which is preliminary data.</text>
</comment>
<accession>A0A833X987</accession>
<reference evidence="1" key="1">
    <citation type="submission" date="2015-10" db="EMBL/GenBank/DDBJ databases">
        <authorList>
            <person name="Martinez-Garcia P.J."/>
            <person name="Crepeau M.W."/>
            <person name="Puiu D."/>
            <person name="Gonzalez-Ibeas D."/>
            <person name="Whalen J."/>
            <person name="Stevens K."/>
            <person name="Paul R."/>
            <person name="Butterfield T."/>
            <person name="Britton M."/>
            <person name="Reagan R."/>
            <person name="Chakraborty S."/>
            <person name="Walawage S.L."/>
            <person name="Vasquez-Gross H.A."/>
            <person name="Cardeno C."/>
            <person name="Famula R."/>
            <person name="Pratt K."/>
            <person name="Kuruganti S."/>
            <person name="Aradhya M.K."/>
            <person name="Leslie C.A."/>
            <person name="Dandekar A.M."/>
            <person name="Salzberg S.L."/>
            <person name="Wegrzyn J.L."/>
            <person name="Langley C.H."/>
            <person name="Neale D.B."/>
        </authorList>
    </citation>
    <scope>NUCLEOTIDE SEQUENCE</scope>
    <source>
        <tissue evidence="1">Leaves</tissue>
    </source>
</reference>
<protein>
    <submittedName>
        <fullName evidence="1">Uncharacterized protein</fullName>
    </submittedName>
</protein>
<dbReference type="InterPro" id="IPR036915">
    <property type="entry name" value="Cyclin-like_sf"/>
</dbReference>
<evidence type="ECO:0000313" key="2">
    <source>
        <dbReference type="Proteomes" id="UP000619265"/>
    </source>
</evidence>